<gene>
    <name evidence="2" type="ORF">B0H16DRAFT_1462712</name>
</gene>
<evidence type="ECO:0000313" key="2">
    <source>
        <dbReference type="EMBL" id="KAJ7745697.1"/>
    </source>
</evidence>
<dbReference type="Proteomes" id="UP001215598">
    <property type="component" value="Unassembled WGS sequence"/>
</dbReference>
<feature type="region of interest" description="Disordered" evidence="1">
    <location>
        <begin position="1"/>
        <end position="116"/>
    </location>
</feature>
<evidence type="ECO:0000256" key="1">
    <source>
        <dbReference type="SAM" id="MobiDB-lite"/>
    </source>
</evidence>
<organism evidence="2 3">
    <name type="scientific">Mycena metata</name>
    <dbReference type="NCBI Taxonomy" id="1033252"/>
    <lineage>
        <taxon>Eukaryota</taxon>
        <taxon>Fungi</taxon>
        <taxon>Dikarya</taxon>
        <taxon>Basidiomycota</taxon>
        <taxon>Agaricomycotina</taxon>
        <taxon>Agaricomycetes</taxon>
        <taxon>Agaricomycetidae</taxon>
        <taxon>Agaricales</taxon>
        <taxon>Marasmiineae</taxon>
        <taxon>Mycenaceae</taxon>
        <taxon>Mycena</taxon>
    </lineage>
</organism>
<feature type="compositionally biased region" description="Low complexity" evidence="1">
    <location>
        <begin position="104"/>
        <end position="115"/>
    </location>
</feature>
<accession>A0AAD7N5V6</accession>
<dbReference type="EMBL" id="JARKIB010000082">
    <property type="protein sequence ID" value="KAJ7745697.1"/>
    <property type="molecule type" value="Genomic_DNA"/>
</dbReference>
<keyword evidence="3" id="KW-1185">Reference proteome</keyword>
<comment type="caution">
    <text evidence="2">The sequence shown here is derived from an EMBL/GenBank/DDBJ whole genome shotgun (WGS) entry which is preliminary data.</text>
</comment>
<proteinExistence type="predicted"/>
<protein>
    <submittedName>
        <fullName evidence="2">Uncharacterized protein</fullName>
    </submittedName>
</protein>
<reference evidence="2" key="1">
    <citation type="submission" date="2023-03" db="EMBL/GenBank/DDBJ databases">
        <title>Massive genome expansion in bonnet fungi (Mycena s.s.) driven by repeated elements and novel gene families across ecological guilds.</title>
        <authorList>
            <consortium name="Lawrence Berkeley National Laboratory"/>
            <person name="Harder C.B."/>
            <person name="Miyauchi S."/>
            <person name="Viragh M."/>
            <person name="Kuo A."/>
            <person name="Thoen E."/>
            <person name="Andreopoulos B."/>
            <person name="Lu D."/>
            <person name="Skrede I."/>
            <person name="Drula E."/>
            <person name="Henrissat B."/>
            <person name="Morin E."/>
            <person name="Kohler A."/>
            <person name="Barry K."/>
            <person name="LaButti K."/>
            <person name="Morin E."/>
            <person name="Salamov A."/>
            <person name="Lipzen A."/>
            <person name="Mereny Z."/>
            <person name="Hegedus B."/>
            <person name="Baldrian P."/>
            <person name="Stursova M."/>
            <person name="Weitz H."/>
            <person name="Taylor A."/>
            <person name="Grigoriev I.V."/>
            <person name="Nagy L.G."/>
            <person name="Martin F."/>
            <person name="Kauserud H."/>
        </authorList>
    </citation>
    <scope>NUCLEOTIDE SEQUENCE</scope>
    <source>
        <strain evidence="2">CBHHK182m</strain>
    </source>
</reference>
<name>A0AAD7N5V6_9AGAR</name>
<sequence length="310" mass="31757">MSDSESDTSHTTDTISPKKSARAQIEDDASTHLPHFRTDRERPSPGPNRKKPGSGAAWYKAPGPDGIPTSPNIFLSGPSAPGAKTFAPGELRNTPPCFPPAKFRSQSTSPTPSRRAQLDLDTGYHATDVESELEEGQIPEYPHKAATADANTTVSTSTPVVPLSAPTANDAPVANAAAPTVNTSTPAVPISAPTANDAPPANTAAPTANTNATATDAVIDVDAPPAADTIIDVNAPNNVASEAAPPANETVIDVDAQAGEVAMSMDGNEGEHAAMSVDGDAADDELEYIGAPAPPAPAAQNAQVHQWMLL</sequence>
<evidence type="ECO:0000313" key="3">
    <source>
        <dbReference type="Proteomes" id="UP001215598"/>
    </source>
</evidence>
<dbReference type="AlphaFoldDB" id="A0AAD7N5V6"/>